<comment type="caution">
    <text evidence="1">The sequence shown here is derived from an EMBL/GenBank/DDBJ whole genome shotgun (WGS) entry which is preliminary data.</text>
</comment>
<proteinExistence type="predicted"/>
<gene>
    <name evidence="1" type="ORF">ACFSY7_11650</name>
</gene>
<organism evidence="1 2">
    <name type="scientific">Kurthia populi</name>
    <dbReference type="NCBI Taxonomy" id="1562132"/>
    <lineage>
        <taxon>Bacteria</taxon>
        <taxon>Bacillati</taxon>
        <taxon>Bacillota</taxon>
        <taxon>Bacilli</taxon>
        <taxon>Bacillales</taxon>
        <taxon>Caryophanaceae</taxon>
        <taxon>Kurthia</taxon>
    </lineage>
</organism>
<keyword evidence="2" id="KW-1185">Reference proteome</keyword>
<reference evidence="2" key="1">
    <citation type="journal article" date="2019" name="Int. J. Syst. Evol. Microbiol.">
        <title>The Global Catalogue of Microorganisms (GCM) 10K type strain sequencing project: providing services to taxonomists for standard genome sequencing and annotation.</title>
        <authorList>
            <consortium name="The Broad Institute Genomics Platform"/>
            <consortium name="The Broad Institute Genome Sequencing Center for Infectious Disease"/>
            <person name="Wu L."/>
            <person name="Ma J."/>
        </authorList>
    </citation>
    <scope>NUCLEOTIDE SEQUENCE [LARGE SCALE GENOMIC DNA]</scope>
    <source>
        <strain evidence="2">KCTC 33522</strain>
    </source>
</reference>
<sequence length="370" mass="44202">MEIKKIELFLSKVSDIICANVDLEFINTEEQFKSFVVEIMQSIKSEFNIEYLKYTGKQEFPNVILDNGFGVEIKYTKQNKWHTTGNSIFEKITDNELSNQLFVFFGSKQKNNRIEVKIKKYEECIADIRVTHSPRFYLDMDIDSGNSILSEMGETYETFKKLNNIEKSKRLKRQVRKNLNKGEILWWLDEEKSMKVKVYSEVDWIEKKKLLIKTFILFPNVFEKNNIKYEKISLYWLNKYNIFNASIRDVFSAGGKVSIKECREKQSKIIALLSENYDDIISFLKNDEIDIEELIFYWKYEFDFPIEIWQMDDPEYRAATWKRIILSNLRINIQRKEKNIESKNPPLLKDLKQLTVLESEYIVIKKIFNN</sequence>
<dbReference type="Proteomes" id="UP001597568">
    <property type="component" value="Unassembled WGS sequence"/>
</dbReference>
<evidence type="ECO:0000313" key="1">
    <source>
        <dbReference type="EMBL" id="MFD2869148.1"/>
    </source>
</evidence>
<name>A0ABW5Y1W6_9BACL</name>
<dbReference type="EMBL" id="JBHUOR010000101">
    <property type="protein sequence ID" value="MFD2869148.1"/>
    <property type="molecule type" value="Genomic_DNA"/>
</dbReference>
<protein>
    <recommendedName>
        <fullName evidence="3">Restriction endonuclease</fullName>
    </recommendedName>
</protein>
<evidence type="ECO:0000313" key="2">
    <source>
        <dbReference type="Proteomes" id="UP001597568"/>
    </source>
</evidence>
<accession>A0ABW5Y1W6</accession>
<evidence type="ECO:0008006" key="3">
    <source>
        <dbReference type="Google" id="ProtNLM"/>
    </source>
</evidence>
<dbReference type="RefSeq" id="WP_380147966.1">
    <property type="nucleotide sequence ID" value="NZ_JBHUOR010000101.1"/>
</dbReference>